<reference evidence="2" key="1">
    <citation type="submission" date="2007-07" db="EMBL/GenBank/DDBJ databases">
        <title>PCAP assembly of the Caenorhabditis remanei genome.</title>
        <authorList>
            <consortium name="The Caenorhabditis remanei Sequencing Consortium"/>
            <person name="Wilson R.K."/>
        </authorList>
    </citation>
    <scope>NUCLEOTIDE SEQUENCE [LARGE SCALE GENOMIC DNA]</scope>
    <source>
        <strain evidence="2">PB4641</strain>
    </source>
</reference>
<dbReference type="SMART" id="SM01411">
    <property type="entry name" value="Ephrin_rec_like"/>
    <property type="match status" value="1"/>
</dbReference>
<dbReference type="SUPFAM" id="SSF57184">
    <property type="entry name" value="Growth factor receptor domain"/>
    <property type="match status" value="1"/>
</dbReference>
<proteinExistence type="predicted"/>
<accession>E3NNH6</accession>
<dbReference type="OrthoDB" id="439917at2759"/>
<dbReference type="Proteomes" id="UP000008281">
    <property type="component" value="Unassembled WGS sequence"/>
</dbReference>
<dbReference type="Pfam" id="PF23032">
    <property type="entry name" value="GBD_ELAPOR1-like_3rd"/>
    <property type="match status" value="1"/>
</dbReference>
<dbReference type="eggNOG" id="KOG1217">
    <property type="taxonomic scope" value="Eukaryota"/>
</dbReference>
<feature type="domain" description="Elapor1-like galactose binding" evidence="1">
    <location>
        <begin position="5"/>
        <end position="89"/>
    </location>
</feature>
<dbReference type="HOGENOM" id="CLU_1333042_0_0_1"/>
<protein>
    <recommendedName>
        <fullName evidence="1">Elapor1-like galactose binding domain-containing protein</fullName>
    </recommendedName>
</protein>
<dbReference type="InterPro" id="IPR056609">
    <property type="entry name" value="Elapor1-like_3rd"/>
</dbReference>
<dbReference type="InterPro" id="IPR009030">
    <property type="entry name" value="Growth_fac_rcpt_cys_sf"/>
</dbReference>
<keyword evidence="3" id="KW-1185">Reference proteome</keyword>
<dbReference type="InParanoid" id="E3NNH6"/>
<evidence type="ECO:0000259" key="1">
    <source>
        <dbReference type="Pfam" id="PF23032"/>
    </source>
</evidence>
<evidence type="ECO:0000313" key="3">
    <source>
        <dbReference type="Proteomes" id="UP000008281"/>
    </source>
</evidence>
<organism evidence="3">
    <name type="scientific">Caenorhabditis remanei</name>
    <name type="common">Caenorhabditis vulgaris</name>
    <dbReference type="NCBI Taxonomy" id="31234"/>
    <lineage>
        <taxon>Eukaryota</taxon>
        <taxon>Metazoa</taxon>
        <taxon>Ecdysozoa</taxon>
        <taxon>Nematoda</taxon>
        <taxon>Chromadorea</taxon>
        <taxon>Rhabditida</taxon>
        <taxon>Rhabditina</taxon>
        <taxon>Rhabditomorpha</taxon>
        <taxon>Rhabditoidea</taxon>
        <taxon>Rhabditidae</taxon>
        <taxon>Peloderinae</taxon>
        <taxon>Caenorhabditis</taxon>
    </lineage>
</organism>
<dbReference type="GO" id="GO:0016020">
    <property type="term" value="C:membrane"/>
    <property type="evidence" value="ECO:0007669"/>
    <property type="project" value="TreeGrafter"/>
</dbReference>
<sequence>MPRNNRALSMQVDIRNEQCQSYNDVAKSMFLKYTKKEKDEEERNGDWRKRRIELKSGANVISWIIQNNLGYQASSQPIHIDRIDVLGLAFTRQCTACPPGTSSPGGSAECIPCSPGHFSSKGSSQCGKCPESQYSGFKSEKCIDRPPCRVSDYYPVRETVYKRVKFGPVYKKVLPSICRDDMPFLLLNSPPPTPWKTCPNCNPGME</sequence>
<dbReference type="PANTHER" id="PTHR22727">
    <property type="entry name" value="PROTEIN CBG13728"/>
    <property type="match status" value="1"/>
</dbReference>
<dbReference type="STRING" id="31234.E3NNH6"/>
<dbReference type="PANTHER" id="PTHR22727:SF15">
    <property type="entry name" value="MRH DOMAIN-CONTAINING PROTEIN"/>
    <property type="match status" value="1"/>
</dbReference>
<name>E3NNH6_CAERE</name>
<dbReference type="InterPro" id="IPR039181">
    <property type="entry name" value="Elapor1/2"/>
</dbReference>
<dbReference type="AlphaFoldDB" id="E3NNH6"/>
<dbReference type="EMBL" id="DS269213">
    <property type="protein sequence ID" value="EFP10693.1"/>
    <property type="molecule type" value="Genomic_DNA"/>
</dbReference>
<evidence type="ECO:0000313" key="2">
    <source>
        <dbReference type="EMBL" id="EFP10693.1"/>
    </source>
</evidence>
<gene>
    <name evidence="2" type="ORF">CRE_25979</name>
</gene>